<evidence type="ECO:0000256" key="8">
    <source>
        <dbReference type="ARBA" id="ARBA00030117"/>
    </source>
</evidence>
<evidence type="ECO:0000313" key="12">
    <source>
        <dbReference type="Proteomes" id="UP000292136"/>
    </source>
</evidence>
<comment type="function">
    <text evidence="7">Responsible for the coupling of flagellin expression to flagellar assembly by preventing expression of the flagellin genes when a component of the middle class of proteins is defective. It negatively regulates flagellar genes by inhibiting the activity of FliA by directly binding to FliA.</text>
</comment>
<dbReference type="RefSeq" id="WP_014236814.1">
    <property type="nucleotide sequence ID" value="NZ_SHKM01000003.1"/>
</dbReference>
<evidence type="ECO:0000256" key="5">
    <source>
        <dbReference type="ARBA" id="ARBA00023015"/>
    </source>
</evidence>
<keyword evidence="12" id="KW-1185">Reference proteome</keyword>
<evidence type="ECO:0000259" key="10">
    <source>
        <dbReference type="Pfam" id="PF04316"/>
    </source>
</evidence>
<keyword evidence="5" id="KW-0805">Transcription regulation</keyword>
<evidence type="ECO:0000256" key="9">
    <source>
        <dbReference type="SAM" id="MobiDB-lite"/>
    </source>
</evidence>
<keyword evidence="6" id="KW-0804">Transcription</keyword>
<comment type="caution">
    <text evidence="11">The sequence shown here is derived from an EMBL/GenBank/DDBJ whole genome shotgun (WGS) entry which is preliminary data.</text>
</comment>
<organism evidence="11 12">
    <name type="scientific">Azospira oryzae</name>
    <dbReference type="NCBI Taxonomy" id="146939"/>
    <lineage>
        <taxon>Bacteria</taxon>
        <taxon>Pseudomonadati</taxon>
        <taxon>Pseudomonadota</taxon>
        <taxon>Betaproteobacteria</taxon>
        <taxon>Rhodocyclales</taxon>
        <taxon>Rhodocyclaceae</taxon>
        <taxon>Azospira</taxon>
    </lineage>
</organism>
<dbReference type="Proteomes" id="UP000292136">
    <property type="component" value="Unassembled WGS sequence"/>
</dbReference>
<dbReference type="Pfam" id="PF04316">
    <property type="entry name" value="FlgM"/>
    <property type="match status" value="1"/>
</dbReference>
<dbReference type="SUPFAM" id="SSF101498">
    <property type="entry name" value="Anti-sigma factor FlgM"/>
    <property type="match status" value="1"/>
</dbReference>
<sequence length="96" mass="10180">MKIESSLAPAGTPGVDTQKRTTKPQTKTEASSGDVQLSFAGRLQSLEEQGNAPVDNAKVAAIKQAIAEGRFSINADAIADRLINSAQELLRKQDQS</sequence>
<keyword evidence="3" id="KW-0678">Repressor</keyword>
<gene>
    <name evidence="11" type="ORF">EV678_2801</name>
</gene>
<dbReference type="InterPro" id="IPR007412">
    <property type="entry name" value="FlgM"/>
</dbReference>
<accession>A0ABY0IKB3</accession>
<comment type="similarity">
    <text evidence="1">Belongs to the FlgM family.</text>
</comment>
<feature type="region of interest" description="Disordered" evidence="9">
    <location>
        <begin position="1"/>
        <end position="35"/>
    </location>
</feature>
<evidence type="ECO:0000313" key="11">
    <source>
        <dbReference type="EMBL" id="RZT75617.1"/>
    </source>
</evidence>
<keyword evidence="4" id="KW-1005">Bacterial flagellum biogenesis</keyword>
<feature type="domain" description="Anti-sigma-28 factor FlgM C-terminal" evidence="10">
    <location>
        <begin position="35"/>
        <end position="84"/>
    </location>
</feature>
<evidence type="ECO:0000256" key="1">
    <source>
        <dbReference type="ARBA" id="ARBA00005322"/>
    </source>
</evidence>
<dbReference type="EMBL" id="SHKM01000003">
    <property type="protein sequence ID" value="RZT75617.1"/>
    <property type="molecule type" value="Genomic_DNA"/>
</dbReference>
<evidence type="ECO:0000256" key="7">
    <source>
        <dbReference type="ARBA" id="ARBA00024739"/>
    </source>
</evidence>
<proteinExistence type="inferred from homology"/>
<name>A0ABY0IKB3_9RHOO</name>
<reference evidence="11 12" key="1">
    <citation type="submission" date="2019-02" db="EMBL/GenBank/DDBJ databases">
        <title>Genomic Encyclopedia of Type Strains, Phase IV (KMG-IV): sequencing the most valuable type-strain genomes for metagenomic binning, comparative biology and taxonomic classification.</title>
        <authorList>
            <person name="Goeker M."/>
        </authorList>
    </citation>
    <scope>NUCLEOTIDE SEQUENCE [LARGE SCALE GENOMIC DNA]</scope>
    <source>
        <strain evidence="11 12">DSM 21223</strain>
    </source>
</reference>
<dbReference type="InterPro" id="IPR031316">
    <property type="entry name" value="FlgM_C"/>
</dbReference>
<evidence type="ECO:0000256" key="2">
    <source>
        <dbReference type="ARBA" id="ARBA00017823"/>
    </source>
</evidence>
<evidence type="ECO:0000256" key="6">
    <source>
        <dbReference type="ARBA" id="ARBA00023163"/>
    </source>
</evidence>
<protein>
    <recommendedName>
        <fullName evidence="2">Negative regulator of flagellin synthesis</fullName>
    </recommendedName>
    <alternativeName>
        <fullName evidence="8">Anti-sigma-28 factor</fullName>
    </alternativeName>
</protein>
<dbReference type="InterPro" id="IPR035890">
    <property type="entry name" value="Anti-sigma-28_factor_FlgM_sf"/>
</dbReference>
<evidence type="ECO:0000256" key="4">
    <source>
        <dbReference type="ARBA" id="ARBA00022795"/>
    </source>
</evidence>
<dbReference type="NCBIfam" id="TIGR03824">
    <property type="entry name" value="FlgM_jcvi"/>
    <property type="match status" value="1"/>
</dbReference>
<evidence type="ECO:0000256" key="3">
    <source>
        <dbReference type="ARBA" id="ARBA00022491"/>
    </source>
</evidence>